<dbReference type="EMBL" id="LR824016">
    <property type="protein sequence ID" value="CAD0200843.1"/>
    <property type="molecule type" value="Genomic_DNA"/>
</dbReference>
<dbReference type="GO" id="GO:0034058">
    <property type="term" value="P:endosomal vesicle fusion"/>
    <property type="evidence" value="ECO:0007669"/>
    <property type="project" value="TreeGrafter"/>
</dbReference>
<dbReference type="InterPro" id="IPR045111">
    <property type="entry name" value="Vps41/Vps8"/>
</dbReference>
<sequence>MIYENMDLLKTPSIQSLLDSDLESVESLQYLDIEELDEVEYALPASEAPTLAEVLSTEEEVIKNKEQKYVEEPTICSALQADFLQGVSQQILQAQERSSAGTATALSVGTEAKLTVGTAHGHLLSFHEQTLRWVCDSNTDRGAVSCLSYNQDCTRLLAGYARGLICQYESLRGTILRRVTLGGEIWGTLRVTWAGTSGLALDTGGSVWLIKFSRPLGVRSARSSCLFSGARGEVVAMAARDSRVLALATLSRVIIVAGGRAAGLRLIGPPDTLPVLEWSETDDRILVCGRAKTLQWLSLNITGTTISIKPLQRVELISTPIWLGWLGGNLAILDVDENLRLWGDDYDKPLDLSHMEPGHWTDGRVSRAMCTAGVSALGGACVSEGTLSLLGRRGIVRVRPRHLLARAQALLSSGRHLNALRLLCSAQGLEAKSLANQFIETISERPHLLNDKQVADQTVKLCIKYNLRDELWCRLWDQCCNEKPFIEALGDAAARGDLSTTDLSPSPDSTQLLIEKLADFEPGLVERVIASLPLTSLDPHRASVFTRDKGLWRAVGAIAAALGGGSGAMRELLVHATSRCSWRGGGGAGWRGAGAGAGGRVRGRGARARAARWWWPRRTRWRGAARRAARCPATRAPPPGTTRCTPCWRPMTHREACAANGSCRMPHAAWTCMLIRDSKGRSPLIAMVEHDAAAAVRLLEQSSRDPPFVGPLGKQNRLRVARTLLTFARDLLDKEDRIEILEFLTGQLSSGALPTDQEVINGLRELAALTDCERADRSWIALLMRGRYHRELLEEQYAAANGRPRVLWRIDVALGEHERALKEFFNITSPSSADIDELFGYLRPRIETKDDAKNLLEAHLPALIKLRPSAIASIASDHLSDSYTSILQSMCNAQAIKFGQCLLEAGILRGEAAAAHLRNLCRQRPTKVRSFLTDNIGLIRPEEALAIVRLEGPPEAEALCLEAVGDPSAALDVILRLATTTKDEKLSSSFITEGSELCARAAPALPPAAAADMWTRLLKQARVPPPTLLLEAAAYLPIEETLKGACESARVAHAILSCGGTRRAAWACTARVAAREAHERLARALGEARRGRARPLRAARRLCARRRAHGHCARLARGLRGGGVLRGVRAARAAVAAAIAGAARASPRGPGAARFRPDASGSSAPRPRGLSVIPLKL</sequence>
<dbReference type="OrthoDB" id="289913at2759"/>
<dbReference type="Gene3D" id="2.130.10.10">
    <property type="entry name" value="YVTN repeat-like/Quinoprotein amine dehydrogenase"/>
    <property type="match status" value="1"/>
</dbReference>
<evidence type="ECO:0000313" key="2">
    <source>
        <dbReference type="EMBL" id="CAD0200843.1"/>
    </source>
</evidence>
<dbReference type="GO" id="GO:0030897">
    <property type="term" value="C:HOPS complex"/>
    <property type="evidence" value="ECO:0007669"/>
    <property type="project" value="TreeGrafter"/>
</dbReference>
<evidence type="ECO:0008006" key="4">
    <source>
        <dbReference type="Google" id="ProtNLM"/>
    </source>
</evidence>
<proteinExistence type="predicted"/>
<protein>
    <recommendedName>
        <fullName evidence="4">Vacuolar protein sorting-associated protein 8 homolog</fullName>
    </recommendedName>
</protein>
<dbReference type="PANTHER" id="PTHR12616:SF8">
    <property type="entry name" value="VACUOLAR PROTEIN SORTING-ASSOCIATED PROTEIN 8 HOMOLOG"/>
    <property type="match status" value="1"/>
</dbReference>
<organism evidence="2 3">
    <name type="scientific">Chrysodeixis includens</name>
    <name type="common">Soybean looper</name>
    <name type="synonym">Pseudoplusia includens</name>
    <dbReference type="NCBI Taxonomy" id="689277"/>
    <lineage>
        <taxon>Eukaryota</taxon>
        <taxon>Metazoa</taxon>
        <taxon>Ecdysozoa</taxon>
        <taxon>Arthropoda</taxon>
        <taxon>Hexapoda</taxon>
        <taxon>Insecta</taxon>
        <taxon>Pterygota</taxon>
        <taxon>Neoptera</taxon>
        <taxon>Endopterygota</taxon>
        <taxon>Lepidoptera</taxon>
        <taxon>Glossata</taxon>
        <taxon>Ditrysia</taxon>
        <taxon>Noctuoidea</taxon>
        <taxon>Noctuidae</taxon>
        <taxon>Plusiinae</taxon>
        <taxon>Chrysodeixis</taxon>
    </lineage>
</organism>
<feature type="compositionally biased region" description="Low complexity" evidence="1">
    <location>
        <begin position="1145"/>
        <end position="1154"/>
    </location>
</feature>
<gene>
    <name evidence="2" type="ORF">CINC_LOCUS2524</name>
</gene>
<dbReference type="GO" id="GO:0005770">
    <property type="term" value="C:late endosome"/>
    <property type="evidence" value="ECO:0007669"/>
    <property type="project" value="TreeGrafter"/>
</dbReference>
<reference evidence="2" key="1">
    <citation type="submission" date="2021-12" db="EMBL/GenBank/DDBJ databases">
        <authorList>
            <person name="King R."/>
        </authorList>
    </citation>
    <scope>NUCLEOTIDE SEQUENCE</scope>
</reference>
<dbReference type="InterPro" id="IPR011047">
    <property type="entry name" value="Quinoprotein_ADH-like_sf"/>
</dbReference>
<evidence type="ECO:0000256" key="1">
    <source>
        <dbReference type="SAM" id="MobiDB-lite"/>
    </source>
</evidence>
<evidence type="ECO:0000313" key="3">
    <source>
        <dbReference type="Proteomes" id="UP001154114"/>
    </source>
</evidence>
<dbReference type="Pfam" id="PF23410">
    <property type="entry name" value="Beta-prop_VPS8"/>
    <property type="match status" value="1"/>
</dbReference>
<dbReference type="Proteomes" id="UP001154114">
    <property type="component" value="Chromosome 13"/>
</dbReference>
<feature type="region of interest" description="Disordered" evidence="1">
    <location>
        <begin position="1145"/>
        <end position="1170"/>
    </location>
</feature>
<dbReference type="AlphaFoldDB" id="A0A9N8KT56"/>
<dbReference type="SUPFAM" id="SSF50998">
    <property type="entry name" value="Quinoprotein alcohol dehydrogenase-like"/>
    <property type="match status" value="1"/>
</dbReference>
<dbReference type="PANTHER" id="PTHR12616">
    <property type="entry name" value="VACUOLAR PROTEIN SORTING VPS41"/>
    <property type="match status" value="1"/>
</dbReference>
<dbReference type="GO" id="GO:0006623">
    <property type="term" value="P:protein targeting to vacuole"/>
    <property type="evidence" value="ECO:0007669"/>
    <property type="project" value="InterPro"/>
</dbReference>
<name>A0A9N8KT56_CHRIL</name>
<dbReference type="InterPro" id="IPR015943">
    <property type="entry name" value="WD40/YVTN_repeat-like_dom_sf"/>
</dbReference>
<keyword evidence="3" id="KW-1185">Reference proteome</keyword>
<accession>A0A9N8KT56</accession>